<evidence type="ECO:0000256" key="2">
    <source>
        <dbReference type="ARBA" id="ARBA00022723"/>
    </source>
</evidence>
<evidence type="ECO:0000256" key="4">
    <source>
        <dbReference type="ARBA" id="ARBA00022833"/>
    </source>
</evidence>
<feature type="compositionally biased region" description="Low complexity" evidence="6">
    <location>
        <begin position="374"/>
        <end position="388"/>
    </location>
</feature>
<name>A0A1J1GS66_PLAGA</name>
<dbReference type="SMART" id="SM00355">
    <property type="entry name" value="ZnF_C2H2"/>
    <property type="match status" value="2"/>
</dbReference>
<accession>A0A1J1GS66</accession>
<sequence>MGRKKRKVNIELKPFCYYCDREFDDEKILIQHQKAKHFKCLQCNRKLDIANGLVVHMLQVHKTNLKVVPNALPKRNDPEIIIRGMNGVPPEIIEENLNKLKQKLGDKDIKRQQRVNWAQVAMAPTMEQFLQQAQTGNFTFPGFNSPILPPHNLLSNSTDLKKKNMSSAPLYLPNNNLNMMQPPLSTNLYSSNNQQNLTIPNIPFHVSSNIPPNNMNSSTPTGIPSNIPPPTPPNISHKYPQNIHLSGSFMPPNLPTNIPQTHPICIPPGISPPIPPSTPPTTPSAIPPVIPSSVHLSVPPSAPPTMPPSVLPTIPSVMPPTGPPPNETSIISTNLSSNAQTGKGTTIPGININNNVNKTNGIQHNNPPNEGINHHIMNNINSSSMNNMQTSKQSSLEMSPNNYDIHTNSNDTQKNETNNSTKEINGTINNNSKIEEKDKTNIEGENKIQKSKDKENTDSEYLYDNSISTTIKLSIPPPNPPSIPPTGDLKLNYSETVIFFFFF</sequence>
<keyword evidence="2" id="KW-0479">Metal-binding</keyword>
<organism evidence="8 9">
    <name type="scientific">Plasmodium gallinaceum</name>
    <dbReference type="NCBI Taxonomy" id="5849"/>
    <lineage>
        <taxon>Eukaryota</taxon>
        <taxon>Sar</taxon>
        <taxon>Alveolata</taxon>
        <taxon>Apicomplexa</taxon>
        <taxon>Aconoidasida</taxon>
        <taxon>Haemosporida</taxon>
        <taxon>Plasmodiidae</taxon>
        <taxon>Plasmodium</taxon>
        <taxon>Plasmodium (Haemamoeba)</taxon>
    </lineage>
</organism>
<keyword evidence="5" id="KW-0539">Nucleus</keyword>
<dbReference type="PROSITE" id="PS00028">
    <property type="entry name" value="ZINC_FINGER_C2H2_1"/>
    <property type="match status" value="1"/>
</dbReference>
<gene>
    <name evidence="8" type="ORF">PGAL8A_00385600</name>
</gene>
<dbReference type="GO" id="GO:0008270">
    <property type="term" value="F:zinc ion binding"/>
    <property type="evidence" value="ECO:0007669"/>
    <property type="project" value="UniProtKB-KW"/>
</dbReference>
<dbReference type="VEuPathDB" id="PlasmoDB:PGAL8A_00385600"/>
<dbReference type="CDD" id="cd20908">
    <property type="entry name" value="SUF4-like"/>
    <property type="match status" value="1"/>
</dbReference>
<comment type="caution">
    <text evidence="8">The sequence shown here is derived from an EMBL/GenBank/DDBJ whole genome shotgun (WGS) entry which is preliminary data.</text>
</comment>
<dbReference type="PANTHER" id="PTHR23215:SF0">
    <property type="entry name" value="BUB3-INTERACTING AND GLEBS MOTIF-CONTAINING PROTEIN ZNF207"/>
    <property type="match status" value="1"/>
</dbReference>
<evidence type="ECO:0000256" key="6">
    <source>
        <dbReference type="SAM" id="MobiDB-lite"/>
    </source>
</evidence>
<dbReference type="InterPro" id="IPR013087">
    <property type="entry name" value="Znf_C2H2_type"/>
</dbReference>
<feature type="region of interest" description="Disordered" evidence="6">
    <location>
        <begin position="362"/>
        <end position="433"/>
    </location>
</feature>
<dbReference type="Proteomes" id="UP000220797">
    <property type="component" value="Unassembled WGS sequence"/>
</dbReference>
<feature type="domain" description="C2H2-type" evidence="7">
    <location>
        <begin position="40"/>
        <end position="61"/>
    </location>
</feature>
<dbReference type="RefSeq" id="XP_028526973.1">
    <property type="nucleotide sequence ID" value="XM_028670196.1"/>
</dbReference>
<evidence type="ECO:0000313" key="8">
    <source>
        <dbReference type="EMBL" id="CRG94152.1"/>
    </source>
</evidence>
<keyword evidence="9" id="KW-1185">Reference proteome</keyword>
<evidence type="ECO:0000256" key="1">
    <source>
        <dbReference type="ARBA" id="ARBA00004123"/>
    </source>
</evidence>
<comment type="subcellular location">
    <subcellularLocation>
        <location evidence="1">Nucleus</location>
    </subcellularLocation>
</comment>
<feature type="compositionally biased region" description="Polar residues" evidence="6">
    <location>
        <begin position="389"/>
        <end position="432"/>
    </location>
</feature>
<dbReference type="Gene3D" id="3.30.160.60">
    <property type="entry name" value="Classic Zinc Finger"/>
    <property type="match status" value="1"/>
</dbReference>
<evidence type="ECO:0000313" key="9">
    <source>
        <dbReference type="Proteomes" id="UP000220797"/>
    </source>
</evidence>
<dbReference type="EMBL" id="CVMV01000022">
    <property type="protein sequence ID" value="CRG94152.1"/>
    <property type="molecule type" value="Genomic_DNA"/>
</dbReference>
<dbReference type="GO" id="GO:0005634">
    <property type="term" value="C:nucleus"/>
    <property type="evidence" value="ECO:0007669"/>
    <property type="project" value="UniProtKB-SubCell"/>
</dbReference>
<reference evidence="8" key="1">
    <citation type="submission" date="2015-04" db="EMBL/GenBank/DDBJ databases">
        <authorList>
            <consortium name="Pathogen Informatics"/>
        </authorList>
    </citation>
    <scope>NUCLEOTIDE SEQUENCE [LARGE SCALE GENOMIC DNA]</scope>
    <source>
        <strain evidence="8">8A</strain>
    </source>
</reference>
<evidence type="ECO:0000256" key="5">
    <source>
        <dbReference type="ARBA" id="ARBA00023242"/>
    </source>
</evidence>
<evidence type="ECO:0000259" key="7">
    <source>
        <dbReference type="PROSITE" id="PS00028"/>
    </source>
</evidence>
<dbReference type="AlphaFoldDB" id="A0A1J1GS66"/>
<dbReference type="GeneID" id="39732386"/>
<keyword evidence="4" id="KW-0862">Zinc</keyword>
<evidence type="ECO:0000256" key="3">
    <source>
        <dbReference type="ARBA" id="ARBA00022771"/>
    </source>
</evidence>
<dbReference type="PANTHER" id="PTHR23215">
    <property type="entry name" value="ZINC FINGER PROTEIN 207"/>
    <property type="match status" value="1"/>
</dbReference>
<protein>
    <submittedName>
        <fullName evidence="8">Zinc finger protein, putative</fullName>
    </submittedName>
</protein>
<dbReference type="OrthoDB" id="1306014at2759"/>
<proteinExistence type="predicted"/>
<keyword evidence="3" id="KW-0863">Zinc-finger</keyword>